<gene>
    <name evidence="1" type="ORF">WG66_19733</name>
</gene>
<protein>
    <submittedName>
        <fullName evidence="1">Uncharacterized protein</fullName>
    </submittedName>
</protein>
<organism evidence="1 2">
    <name type="scientific">Moniliophthora roreri</name>
    <name type="common">Frosty pod rot fungus</name>
    <name type="synonym">Monilia roreri</name>
    <dbReference type="NCBI Taxonomy" id="221103"/>
    <lineage>
        <taxon>Eukaryota</taxon>
        <taxon>Fungi</taxon>
        <taxon>Dikarya</taxon>
        <taxon>Basidiomycota</taxon>
        <taxon>Agaricomycotina</taxon>
        <taxon>Agaricomycetes</taxon>
        <taxon>Agaricomycetidae</taxon>
        <taxon>Agaricales</taxon>
        <taxon>Marasmiineae</taxon>
        <taxon>Marasmiaceae</taxon>
        <taxon>Moniliophthora</taxon>
    </lineage>
</organism>
<evidence type="ECO:0000313" key="2">
    <source>
        <dbReference type="Proteomes" id="UP000054988"/>
    </source>
</evidence>
<reference evidence="1 2" key="1">
    <citation type="submission" date="2015-12" db="EMBL/GenBank/DDBJ databases">
        <title>Draft genome sequence of Moniliophthora roreri, the causal agent of frosty pod rot of cacao.</title>
        <authorList>
            <person name="Aime M.C."/>
            <person name="Diaz-Valderrama J.R."/>
            <person name="Kijpornyongpan T."/>
            <person name="Phillips-Mora W."/>
        </authorList>
    </citation>
    <scope>NUCLEOTIDE SEQUENCE [LARGE SCALE GENOMIC DNA]</scope>
    <source>
        <strain evidence="1 2">MCA 2952</strain>
    </source>
</reference>
<name>A0A0W0EUM6_MONRR</name>
<dbReference type="AlphaFoldDB" id="A0A0W0EUM6"/>
<dbReference type="EMBL" id="LATX01002521">
    <property type="protein sequence ID" value="KTB27723.1"/>
    <property type="molecule type" value="Genomic_DNA"/>
</dbReference>
<dbReference type="Pfam" id="PF20414">
    <property type="entry name" value="DUF6698"/>
    <property type="match status" value="1"/>
</dbReference>
<dbReference type="InterPro" id="IPR046521">
    <property type="entry name" value="DUF6698"/>
</dbReference>
<comment type="caution">
    <text evidence="1">The sequence shown here is derived from an EMBL/GenBank/DDBJ whole genome shotgun (WGS) entry which is preliminary data.</text>
</comment>
<sequence>MNNINFLLQIELQENLKEDMVPDVQHDNNNNNKDQVVDTSLANFTHEEIKRLLLKTISLFGFLYNFREYQTGKFYPGFLQGYLLLHLWQSILVKPIAALGLSEASGRDDGNTVRDDINAVTIKSIAYIACQAFFMLTTHNTWSHTVRGFNIFAFYCNIITIFKAGPSKWQEETLDWWNRQVLQPADSIGNEPKEGSDMALALAQAAATASNPTLSDPANSIQMT</sequence>
<accession>A0A0W0EUM6</accession>
<evidence type="ECO:0000313" key="1">
    <source>
        <dbReference type="EMBL" id="KTB27723.1"/>
    </source>
</evidence>
<dbReference type="Proteomes" id="UP000054988">
    <property type="component" value="Unassembled WGS sequence"/>
</dbReference>
<proteinExistence type="predicted"/>